<dbReference type="SUPFAM" id="SSF52833">
    <property type="entry name" value="Thioredoxin-like"/>
    <property type="match status" value="1"/>
</dbReference>
<dbReference type="CDD" id="cd02968">
    <property type="entry name" value="SCO"/>
    <property type="match status" value="1"/>
</dbReference>
<dbReference type="AlphaFoldDB" id="A0A3B1B7J1"/>
<evidence type="ECO:0000256" key="3">
    <source>
        <dbReference type="SAM" id="Phobius"/>
    </source>
</evidence>
<dbReference type="InterPro" id="IPR003782">
    <property type="entry name" value="SCO1/SenC"/>
</dbReference>
<keyword evidence="3" id="KW-1133">Transmembrane helix</keyword>
<protein>
    <submittedName>
        <fullName evidence="5">Cytochrome oxidase biogenesis protein Sco1/SenC/PrrC, thiol-disulfide reductase involved in Cu(I) insertion into CoxII Cu(A) center</fullName>
    </submittedName>
</protein>
<evidence type="ECO:0000313" key="5">
    <source>
        <dbReference type="EMBL" id="VAX06270.1"/>
    </source>
</evidence>
<keyword evidence="3" id="KW-0472">Membrane</keyword>
<dbReference type="EMBL" id="UOFX01000011">
    <property type="protein sequence ID" value="VAX06270.1"/>
    <property type="molecule type" value="Genomic_DNA"/>
</dbReference>
<dbReference type="Gene3D" id="3.40.30.10">
    <property type="entry name" value="Glutaredoxin"/>
    <property type="match status" value="1"/>
</dbReference>
<evidence type="ECO:0000259" key="4">
    <source>
        <dbReference type="PROSITE" id="PS51352"/>
    </source>
</evidence>
<keyword evidence="2" id="KW-0186">Copper</keyword>
<keyword evidence="3" id="KW-0812">Transmembrane</keyword>
<name>A0A3B1B7J1_9ZZZZ</name>
<evidence type="ECO:0000256" key="2">
    <source>
        <dbReference type="ARBA" id="ARBA00023008"/>
    </source>
</evidence>
<organism evidence="5">
    <name type="scientific">hydrothermal vent metagenome</name>
    <dbReference type="NCBI Taxonomy" id="652676"/>
    <lineage>
        <taxon>unclassified sequences</taxon>
        <taxon>metagenomes</taxon>
        <taxon>ecological metagenomes</taxon>
    </lineage>
</organism>
<feature type="domain" description="Thioredoxin" evidence="4">
    <location>
        <begin position="46"/>
        <end position="212"/>
    </location>
</feature>
<dbReference type="PANTHER" id="PTHR12151:SF25">
    <property type="entry name" value="LINALOOL DEHYDRATASE_ISOMERASE DOMAIN-CONTAINING PROTEIN"/>
    <property type="match status" value="1"/>
</dbReference>
<proteinExistence type="inferred from homology"/>
<sequence>MNSEIKNSPIKALVGIGAVITLFVSVIFFKPPTPLTVPPDLQAVLWPEPRQITDFSLLGKGQKPFNLERLANKWTLLFLGYTNCPDVCPMTMSVLKAVYDGLAKYPEIQSSTQVVFISVDPARDSPEHIGQYVSYFDNSFIGATGTVEELNKFTRQLSAGYILEEPNELGTYQVNHTGSIYLIGPQQRIHGAFTQPHKPETIIEQYLNVLKLRDKK</sequence>
<dbReference type="PROSITE" id="PS51352">
    <property type="entry name" value="THIOREDOXIN_2"/>
    <property type="match status" value="1"/>
</dbReference>
<gene>
    <name evidence="5" type="ORF">MNBD_GAMMA26-1003</name>
</gene>
<dbReference type="InterPro" id="IPR036249">
    <property type="entry name" value="Thioredoxin-like_sf"/>
</dbReference>
<reference evidence="5" key="1">
    <citation type="submission" date="2018-06" db="EMBL/GenBank/DDBJ databases">
        <authorList>
            <person name="Zhirakovskaya E."/>
        </authorList>
    </citation>
    <scope>NUCLEOTIDE SEQUENCE</scope>
</reference>
<dbReference type="Pfam" id="PF02630">
    <property type="entry name" value="SCO1-SenC"/>
    <property type="match status" value="1"/>
</dbReference>
<feature type="transmembrane region" description="Helical" evidence="3">
    <location>
        <begin position="12"/>
        <end position="29"/>
    </location>
</feature>
<accession>A0A3B1B7J1</accession>
<comment type="similarity">
    <text evidence="1">Belongs to the SCO1/2 family.</text>
</comment>
<evidence type="ECO:0000256" key="1">
    <source>
        <dbReference type="ARBA" id="ARBA00010996"/>
    </source>
</evidence>
<dbReference type="InterPro" id="IPR013766">
    <property type="entry name" value="Thioredoxin_domain"/>
</dbReference>
<dbReference type="PANTHER" id="PTHR12151">
    <property type="entry name" value="ELECTRON TRANSPORT PROTIN SCO1/SENC FAMILY MEMBER"/>
    <property type="match status" value="1"/>
</dbReference>